<keyword evidence="8" id="KW-1185">Reference proteome</keyword>
<evidence type="ECO:0000256" key="5">
    <source>
        <dbReference type="SAM" id="MobiDB-lite"/>
    </source>
</evidence>
<feature type="domain" description="BZIP" evidence="6">
    <location>
        <begin position="32"/>
        <end position="95"/>
    </location>
</feature>
<comment type="caution">
    <text evidence="7">The sequence shown here is derived from an EMBL/GenBank/DDBJ whole genome shotgun (WGS) entry which is preliminary data.</text>
</comment>
<dbReference type="SUPFAM" id="SSF57959">
    <property type="entry name" value="Leucine zipper domain"/>
    <property type="match status" value="1"/>
</dbReference>
<protein>
    <recommendedName>
        <fullName evidence="6">BZIP domain-containing protein</fullName>
    </recommendedName>
</protein>
<feature type="region of interest" description="Disordered" evidence="5">
    <location>
        <begin position="89"/>
        <end position="109"/>
    </location>
</feature>
<evidence type="ECO:0000313" key="7">
    <source>
        <dbReference type="EMBL" id="CAD6195237.1"/>
    </source>
</evidence>
<dbReference type="Proteomes" id="UP000835052">
    <property type="component" value="Unassembled WGS sequence"/>
</dbReference>
<dbReference type="GO" id="GO:0000978">
    <property type="term" value="F:RNA polymerase II cis-regulatory region sequence-specific DNA binding"/>
    <property type="evidence" value="ECO:0007669"/>
    <property type="project" value="TreeGrafter"/>
</dbReference>
<evidence type="ECO:0000313" key="8">
    <source>
        <dbReference type="Proteomes" id="UP000835052"/>
    </source>
</evidence>
<evidence type="ECO:0000256" key="3">
    <source>
        <dbReference type="ARBA" id="ARBA00023125"/>
    </source>
</evidence>
<name>A0A8S1HJN5_9PELO</name>
<accession>A0A8S1HJN5</accession>
<dbReference type="PROSITE" id="PS00036">
    <property type="entry name" value="BZIP_BASIC"/>
    <property type="match status" value="1"/>
</dbReference>
<dbReference type="AlphaFoldDB" id="A0A8S1HJN5"/>
<dbReference type="PROSITE" id="PS50217">
    <property type="entry name" value="BZIP"/>
    <property type="match status" value="1"/>
</dbReference>
<dbReference type="InterPro" id="IPR004827">
    <property type="entry name" value="bZIP"/>
</dbReference>
<evidence type="ECO:0000256" key="1">
    <source>
        <dbReference type="ARBA" id="ARBA00006882"/>
    </source>
</evidence>
<dbReference type="PANTHER" id="PTHR11462:SF35">
    <property type="entry name" value="TRANSCRIPTION FACTOR JRA"/>
    <property type="match status" value="1"/>
</dbReference>
<keyword evidence="3" id="KW-0238">DNA-binding</keyword>
<reference evidence="7" key="1">
    <citation type="submission" date="2020-10" db="EMBL/GenBank/DDBJ databases">
        <authorList>
            <person name="Kikuchi T."/>
        </authorList>
    </citation>
    <scope>NUCLEOTIDE SEQUENCE</scope>
    <source>
        <strain evidence="7">NKZ352</strain>
    </source>
</reference>
<dbReference type="PRINTS" id="PR00043">
    <property type="entry name" value="LEUZIPPRJUN"/>
</dbReference>
<dbReference type="InterPro" id="IPR050946">
    <property type="entry name" value="AP-1_TF_bZIP"/>
</dbReference>
<dbReference type="GO" id="GO:0042127">
    <property type="term" value="P:regulation of cell population proliferation"/>
    <property type="evidence" value="ECO:0007669"/>
    <property type="project" value="TreeGrafter"/>
</dbReference>
<dbReference type="SMART" id="SM00338">
    <property type="entry name" value="BRLZ"/>
    <property type="match status" value="1"/>
</dbReference>
<keyword evidence="2" id="KW-0805">Transcription regulation</keyword>
<proteinExistence type="inferred from homology"/>
<dbReference type="PANTHER" id="PTHR11462">
    <property type="entry name" value="JUN TRANSCRIPTION FACTOR-RELATED"/>
    <property type="match status" value="1"/>
</dbReference>
<dbReference type="OrthoDB" id="2187714at2759"/>
<comment type="similarity">
    <text evidence="1">Belongs to the bZIP family. Jun subfamily.</text>
</comment>
<evidence type="ECO:0000256" key="4">
    <source>
        <dbReference type="ARBA" id="ARBA00023163"/>
    </source>
</evidence>
<organism evidence="7 8">
    <name type="scientific">Caenorhabditis auriculariae</name>
    <dbReference type="NCBI Taxonomy" id="2777116"/>
    <lineage>
        <taxon>Eukaryota</taxon>
        <taxon>Metazoa</taxon>
        <taxon>Ecdysozoa</taxon>
        <taxon>Nematoda</taxon>
        <taxon>Chromadorea</taxon>
        <taxon>Rhabditida</taxon>
        <taxon>Rhabditina</taxon>
        <taxon>Rhabditomorpha</taxon>
        <taxon>Rhabditoidea</taxon>
        <taxon>Rhabditidae</taxon>
        <taxon>Peloderinae</taxon>
        <taxon>Caenorhabditis</taxon>
    </lineage>
</organism>
<dbReference type="EMBL" id="CAJGYM010000053">
    <property type="protein sequence ID" value="CAD6195237.1"/>
    <property type="molecule type" value="Genomic_DNA"/>
</dbReference>
<gene>
    <name evidence="7" type="ORF">CAUJ_LOCUS11156</name>
</gene>
<dbReference type="Pfam" id="PF00170">
    <property type="entry name" value="bZIP_1"/>
    <property type="match status" value="1"/>
</dbReference>
<dbReference type="GO" id="GO:0051726">
    <property type="term" value="P:regulation of cell cycle"/>
    <property type="evidence" value="ECO:0007669"/>
    <property type="project" value="TreeGrafter"/>
</dbReference>
<evidence type="ECO:0000259" key="6">
    <source>
        <dbReference type="PROSITE" id="PS50217"/>
    </source>
</evidence>
<dbReference type="GO" id="GO:0005667">
    <property type="term" value="C:transcription regulator complex"/>
    <property type="evidence" value="ECO:0007669"/>
    <property type="project" value="TreeGrafter"/>
</dbReference>
<sequence>MAATSSSRLEDIVDRIHSIHKHQWMSMDEQERKKLERKRARNRQAASKCRQKKMERISELEQQVTNEKQRAARLDIELDQLQRALNDMQSLIASHSNRGCQSPHSQHRH</sequence>
<dbReference type="Gene3D" id="1.20.5.170">
    <property type="match status" value="1"/>
</dbReference>
<evidence type="ECO:0000256" key="2">
    <source>
        <dbReference type="ARBA" id="ARBA00023015"/>
    </source>
</evidence>
<dbReference type="GO" id="GO:0000981">
    <property type="term" value="F:DNA-binding transcription factor activity, RNA polymerase II-specific"/>
    <property type="evidence" value="ECO:0007669"/>
    <property type="project" value="TreeGrafter"/>
</dbReference>
<dbReference type="InterPro" id="IPR002112">
    <property type="entry name" value="Leuzip_Jun"/>
</dbReference>
<keyword evidence="4" id="KW-0804">Transcription</keyword>
<dbReference type="InterPro" id="IPR046347">
    <property type="entry name" value="bZIP_sf"/>
</dbReference>